<gene>
    <name evidence="3" type="ORF">BP5796_00371</name>
</gene>
<evidence type="ECO:0000313" key="3">
    <source>
        <dbReference type="EMBL" id="RDW94608.1"/>
    </source>
</evidence>
<feature type="domain" description="J" evidence="2">
    <location>
        <begin position="17"/>
        <end position="84"/>
    </location>
</feature>
<name>A0A3D8T9C1_9HELO</name>
<feature type="compositionally biased region" description="Acidic residues" evidence="1">
    <location>
        <begin position="271"/>
        <end position="281"/>
    </location>
</feature>
<dbReference type="CDD" id="cd06257">
    <property type="entry name" value="DnaJ"/>
    <property type="match status" value="1"/>
</dbReference>
<dbReference type="InterPro" id="IPR036869">
    <property type="entry name" value="J_dom_sf"/>
</dbReference>
<dbReference type="OrthoDB" id="110024at2759"/>
<dbReference type="GO" id="GO:0005634">
    <property type="term" value="C:nucleus"/>
    <property type="evidence" value="ECO:0007669"/>
    <property type="project" value="TreeGrafter"/>
</dbReference>
<sequence>MAPHEDEMVDEETPSIEPYTVLGISKSATDKEIKSAYRKAALRHHPDKAAEQLKDEAHTKFQEVAFAYAVLSDPARRKRYDATGSTSESIVDSEGFSWSDFYAEQFRDVISADAIKKFSNSYKASDEEKDDLLNAYESHKGRMSKIYDVVMLSDPLEDEERFRKIIDAAIESGDVKAYKAYINETEKSKEARMRDARNEGKEAMEYAKELGVEDKLFGRGKGGKDKGGEDALAALILKRQAGRSSFLDDLEAKYANPKAKSKKSKKRASEAEDENGMPTEEEFQKAAEKLKSNSSSSTDGKKSKRVKR</sequence>
<dbReference type="Gene3D" id="1.10.287.110">
    <property type="entry name" value="DnaJ domain"/>
    <property type="match status" value="1"/>
</dbReference>
<evidence type="ECO:0000313" key="4">
    <source>
        <dbReference type="Proteomes" id="UP000256328"/>
    </source>
</evidence>
<dbReference type="InterPro" id="IPR056453">
    <property type="entry name" value="HTH_DNAJC9"/>
</dbReference>
<proteinExistence type="predicted"/>
<dbReference type="PROSITE" id="PS50076">
    <property type="entry name" value="DNAJ_2"/>
    <property type="match status" value="1"/>
</dbReference>
<dbReference type="Pfam" id="PF23302">
    <property type="entry name" value="HTH_DNAJC9"/>
    <property type="match status" value="1"/>
</dbReference>
<dbReference type="GO" id="GO:0005737">
    <property type="term" value="C:cytoplasm"/>
    <property type="evidence" value="ECO:0007669"/>
    <property type="project" value="TreeGrafter"/>
</dbReference>
<dbReference type="Pfam" id="PF00226">
    <property type="entry name" value="DnaJ"/>
    <property type="match status" value="1"/>
</dbReference>
<dbReference type="FunFam" id="1.10.287.110:FF:000110">
    <property type="entry name" value="DnaJ domain protein (AFU_orthologue AFUA_2G13210)"/>
    <property type="match status" value="1"/>
</dbReference>
<comment type="caution">
    <text evidence="3">The sequence shown here is derived from an EMBL/GenBank/DDBJ whole genome shotgun (WGS) entry which is preliminary data.</text>
</comment>
<dbReference type="SUPFAM" id="SSF46565">
    <property type="entry name" value="Chaperone J-domain"/>
    <property type="match status" value="1"/>
</dbReference>
<dbReference type="PANTHER" id="PTHR44144">
    <property type="entry name" value="DNAJ HOMOLOG SUBFAMILY C MEMBER 9"/>
    <property type="match status" value="1"/>
</dbReference>
<dbReference type="GO" id="GO:0031072">
    <property type="term" value="F:heat shock protein binding"/>
    <property type="evidence" value="ECO:0007669"/>
    <property type="project" value="TreeGrafter"/>
</dbReference>
<dbReference type="InterPro" id="IPR018253">
    <property type="entry name" value="DnaJ_domain_CS"/>
</dbReference>
<protein>
    <recommendedName>
        <fullName evidence="2">J domain-containing protein</fullName>
    </recommendedName>
</protein>
<dbReference type="Proteomes" id="UP000256328">
    <property type="component" value="Unassembled WGS sequence"/>
</dbReference>
<feature type="compositionally biased region" description="Basic and acidic residues" evidence="1">
    <location>
        <begin position="282"/>
        <end position="291"/>
    </location>
</feature>
<dbReference type="PANTHER" id="PTHR44144:SF1">
    <property type="entry name" value="DNAJ HOMOLOG SUBFAMILY C MEMBER 9"/>
    <property type="match status" value="1"/>
</dbReference>
<dbReference type="PROSITE" id="PS00636">
    <property type="entry name" value="DNAJ_1"/>
    <property type="match status" value="1"/>
</dbReference>
<dbReference type="AlphaFoldDB" id="A0A3D8T9C1"/>
<dbReference type="InterPro" id="IPR052594">
    <property type="entry name" value="J_domain-containing_protein"/>
</dbReference>
<feature type="region of interest" description="Disordered" evidence="1">
    <location>
        <begin position="247"/>
        <end position="308"/>
    </location>
</feature>
<accession>A0A3D8T9C1</accession>
<evidence type="ECO:0000259" key="2">
    <source>
        <dbReference type="PROSITE" id="PS50076"/>
    </source>
</evidence>
<dbReference type="PRINTS" id="PR00625">
    <property type="entry name" value="JDOMAIN"/>
</dbReference>
<keyword evidence="4" id="KW-1185">Reference proteome</keyword>
<reference evidence="3 4" key="1">
    <citation type="journal article" date="2018" name="IMA Fungus">
        <title>IMA Genome-F 9: Draft genome sequence of Annulohypoxylon stygium, Aspergillus mulundensis, Berkeleyomyces basicola (syn. Thielaviopsis basicola), Ceratocystis smalleyi, two Cercospora beticola strains, Coleophoma cylindrospora, Fusarium fracticaudum, Phialophora cf. hyalina, and Morchella septimelata.</title>
        <authorList>
            <person name="Wingfield B.D."/>
            <person name="Bills G.F."/>
            <person name="Dong Y."/>
            <person name="Huang W."/>
            <person name="Nel W.J."/>
            <person name="Swalarsk-Parry B.S."/>
            <person name="Vaghefi N."/>
            <person name="Wilken P.M."/>
            <person name="An Z."/>
            <person name="de Beer Z.W."/>
            <person name="De Vos L."/>
            <person name="Chen L."/>
            <person name="Duong T.A."/>
            <person name="Gao Y."/>
            <person name="Hammerbacher A."/>
            <person name="Kikkert J.R."/>
            <person name="Li Y."/>
            <person name="Li H."/>
            <person name="Li K."/>
            <person name="Li Q."/>
            <person name="Liu X."/>
            <person name="Ma X."/>
            <person name="Naidoo K."/>
            <person name="Pethybridge S.J."/>
            <person name="Sun J."/>
            <person name="Steenkamp E.T."/>
            <person name="van der Nest M.A."/>
            <person name="van Wyk S."/>
            <person name="Wingfield M.J."/>
            <person name="Xiong C."/>
            <person name="Yue Q."/>
            <person name="Zhang X."/>
        </authorList>
    </citation>
    <scope>NUCLEOTIDE SEQUENCE [LARGE SCALE GENOMIC DNA]</scope>
    <source>
        <strain evidence="3 4">BP5796</strain>
    </source>
</reference>
<evidence type="ECO:0000256" key="1">
    <source>
        <dbReference type="SAM" id="MobiDB-lite"/>
    </source>
</evidence>
<dbReference type="InterPro" id="IPR001623">
    <property type="entry name" value="DnaJ_domain"/>
</dbReference>
<dbReference type="SMART" id="SM00271">
    <property type="entry name" value="DnaJ"/>
    <property type="match status" value="1"/>
</dbReference>
<organism evidence="3 4">
    <name type="scientific">Coleophoma crateriformis</name>
    <dbReference type="NCBI Taxonomy" id="565419"/>
    <lineage>
        <taxon>Eukaryota</taxon>
        <taxon>Fungi</taxon>
        <taxon>Dikarya</taxon>
        <taxon>Ascomycota</taxon>
        <taxon>Pezizomycotina</taxon>
        <taxon>Leotiomycetes</taxon>
        <taxon>Helotiales</taxon>
        <taxon>Dermateaceae</taxon>
        <taxon>Coleophoma</taxon>
    </lineage>
</organism>
<dbReference type="EMBL" id="PDLN01000001">
    <property type="protein sequence ID" value="RDW94608.1"/>
    <property type="molecule type" value="Genomic_DNA"/>
</dbReference>